<organism evidence="1 2">
    <name type="scientific">Digitaria exilis</name>
    <dbReference type="NCBI Taxonomy" id="1010633"/>
    <lineage>
        <taxon>Eukaryota</taxon>
        <taxon>Viridiplantae</taxon>
        <taxon>Streptophyta</taxon>
        <taxon>Embryophyta</taxon>
        <taxon>Tracheophyta</taxon>
        <taxon>Spermatophyta</taxon>
        <taxon>Magnoliopsida</taxon>
        <taxon>Liliopsida</taxon>
        <taxon>Poales</taxon>
        <taxon>Poaceae</taxon>
        <taxon>PACMAD clade</taxon>
        <taxon>Panicoideae</taxon>
        <taxon>Panicodae</taxon>
        <taxon>Paniceae</taxon>
        <taxon>Anthephorinae</taxon>
        <taxon>Digitaria</taxon>
    </lineage>
</organism>
<keyword evidence="2" id="KW-1185">Reference proteome</keyword>
<protein>
    <submittedName>
        <fullName evidence="1">Uncharacterized protein</fullName>
    </submittedName>
</protein>
<dbReference type="EMBL" id="JACEFO010001661">
    <property type="protein sequence ID" value="KAF8724552.1"/>
    <property type="molecule type" value="Genomic_DNA"/>
</dbReference>
<sequence length="9" mass="1092">MTRTNPEMI</sequence>
<gene>
    <name evidence="1" type="ORF">HU200_020812</name>
</gene>
<name>A0A835KG05_9POAL</name>
<dbReference type="Proteomes" id="UP000636709">
    <property type="component" value="Unassembled WGS sequence"/>
</dbReference>
<accession>A0A835KG05</accession>
<proteinExistence type="predicted"/>
<evidence type="ECO:0000313" key="2">
    <source>
        <dbReference type="Proteomes" id="UP000636709"/>
    </source>
</evidence>
<comment type="caution">
    <text evidence="1">The sequence shown here is derived from an EMBL/GenBank/DDBJ whole genome shotgun (WGS) entry which is preliminary data.</text>
</comment>
<evidence type="ECO:0000313" key="1">
    <source>
        <dbReference type="EMBL" id="KAF8724552.1"/>
    </source>
</evidence>
<reference evidence="1" key="1">
    <citation type="submission" date="2020-07" db="EMBL/GenBank/DDBJ databases">
        <title>Genome sequence and genetic diversity analysis of an under-domesticated orphan crop, white fonio (Digitaria exilis).</title>
        <authorList>
            <person name="Bennetzen J.L."/>
            <person name="Chen S."/>
            <person name="Ma X."/>
            <person name="Wang X."/>
            <person name="Yssel A.E.J."/>
            <person name="Chaluvadi S.R."/>
            <person name="Johnson M."/>
            <person name="Gangashetty P."/>
            <person name="Hamidou F."/>
            <person name="Sanogo M.D."/>
            <person name="Zwaenepoel A."/>
            <person name="Wallace J."/>
            <person name="Van De Peer Y."/>
            <person name="Van Deynze A."/>
        </authorList>
    </citation>
    <scope>NUCLEOTIDE SEQUENCE</scope>
    <source>
        <tissue evidence="1">Leaves</tissue>
    </source>
</reference>